<dbReference type="PANTHER" id="PTHR43130:SF3">
    <property type="entry name" value="HTH-TYPE TRANSCRIPTIONAL REGULATOR RV1931C"/>
    <property type="match status" value="1"/>
</dbReference>
<evidence type="ECO:0000313" key="6">
    <source>
        <dbReference type="Proteomes" id="UP000298551"/>
    </source>
</evidence>
<dbReference type="InterPro" id="IPR002818">
    <property type="entry name" value="DJ-1/PfpI"/>
</dbReference>
<dbReference type="PROSITE" id="PS00041">
    <property type="entry name" value="HTH_ARAC_FAMILY_1"/>
    <property type="match status" value="1"/>
</dbReference>
<dbReference type="Gene3D" id="3.40.50.880">
    <property type="match status" value="1"/>
</dbReference>
<dbReference type="InterPro" id="IPR018062">
    <property type="entry name" value="HTH_AraC-typ_CS"/>
</dbReference>
<dbReference type="Proteomes" id="UP000298551">
    <property type="component" value="Chromosome"/>
</dbReference>
<evidence type="ECO:0000313" key="5">
    <source>
        <dbReference type="EMBL" id="QCI12976.1"/>
    </source>
</evidence>
<keyword evidence="1" id="KW-0805">Transcription regulation</keyword>
<feature type="domain" description="HTH araC/xylS-type" evidence="4">
    <location>
        <begin position="224"/>
        <end position="322"/>
    </location>
</feature>
<reference evidence="6" key="1">
    <citation type="submission" date="2019-04" db="EMBL/GenBank/DDBJ databases">
        <title>Genome sequence of Pseudomonas putida 1290, an auxin catabolizing strain.</title>
        <authorList>
            <person name="Laird T.S."/>
            <person name="Leveau J.H.J."/>
        </authorList>
    </citation>
    <scope>NUCLEOTIDE SEQUENCE [LARGE SCALE GENOMIC DNA]</scope>
    <source>
        <strain evidence="6">1290</strain>
    </source>
</reference>
<gene>
    <name evidence="5" type="ORF">E6B08_17055</name>
</gene>
<evidence type="ECO:0000256" key="1">
    <source>
        <dbReference type="ARBA" id="ARBA00023015"/>
    </source>
</evidence>
<keyword evidence="3" id="KW-0804">Transcription</keyword>
<dbReference type="PANTHER" id="PTHR43130">
    <property type="entry name" value="ARAC-FAMILY TRANSCRIPTIONAL REGULATOR"/>
    <property type="match status" value="1"/>
</dbReference>
<dbReference type="Pfam" id="PF12833">
    <property type="entry name" value="HTH_18"/>
    <property type="match status" value="1"/>
</dbReference>
<sequence>MHPVAIEVRVFRFLVIVFPYFNAAATTAFVDPFRAANYLAGESRFHWEFASLQGGGIRASNGMDMFTQSLANLRDEPWDLVLLSCSWSPEQHHSPYLQGLLRTWASRGCMLAALDTGTFLLAEAGLLAGRKATGHYEHIDALIELYPDVTIVEDLYVFDQNRITCCGGAAATDTALQLIRNLHGETLANEAARYVFHQQFRPGSTQQNPEAQQPLGHTIPLVVKQAIKLMETHLEEVISIPEICEQVGISQRQLDRLFRQVAHKTPALYYRDIRLDRARGLVTQTDLALTKVGVASGFPNQSHFSRIYRERFGLTPRRDRQEGRVPFDYRAWPMHQVGKEH</sequence>
<accession>A0A4D6X8L5</accession>
<dbReference type="Pfam" id="PF01965">
    <property type="entry name" value="DJ-1_PfpI"/>
    <property type="match status" value="1"/>
</dbReference>
<dbReference type="OrthoDB" id="2547276at2"/>
<dbReference type="InterPro" id="IPR029062">
    <property type="entry name" value="Class_I_gatase-like"/>
</dbReference>
<dbReference type="InterPro" id="IPR018060">
    <property type="entry name" value="HTH_AraC"/>
</dbReference>
<dbReference type="CDD" id="cd03136">
    <property type="entry name" value="GATase1_AraC_ArgR_like"/>
    <property type="match status" value="1"/>
</dbReference>
<dbReference type="SUPFAM" id="SSF46689">
    <property type="entry name" value="Homeodomain-like"/>
    <property type="match status" value="2"/>
</dbReference>
<dbReference type="EMBL" id="CP039371">
    <property type="protein sequence ID" value="QCI12976.1"/>
    <property type="molecule type" value="Genomic_DNA"/>
</dbReference>
<keyword evidence="2" id="KW-0238">DNA-binding</keyword>
<dbReference type="InterPro" id="IPR009057">
    <property type="entry name" value="Homeodomain-like_sf"/>
</dbReference>
<evidence type="ECO:0000259" key="4">
    <source>
        <dbReference type="PROSITE" id="PS01124"/>
    </source>
</evidence>
<protein>
    <submittedName>
        <fullName evidence="5">GlxA family transcriptional regulator</fullName>
    </submittedName>
</protein>
<dbReference type="PROSITE" id="PS01124">
    <property type="entry name" value="HTH_ARAC_FAMILY_2"/>
    <property type="match status" value="1"/>
</dbReference>
<dbReference type="GO" id="GO:0003700">
    <property type="term" value="F:DNA-binding transcription factor activity"/>
    <property type="evidence" value="ECO:0007669"/>
    <property type="project" value="InterPro"/>
</dbReference>
<name>A0A4D6X8L5_PSEPU</name>
<dbReference type="Gene3D" id="1.10.10.60">
    <property type="entry name" value="Homeodomain-like"/>
    <property type="match status" value="1"/>
</dbReference>
<evidence type="ECO:0000256" key="3">
    <source>
        <dbReference type="ARBA" id="ARBA00023163"/>
    </source>
</evidence>
<dbReference type="GO" id="GO:0009893">
    <property type="term" value="P:positive regulation of metabolic process"/>
    <property type="evidence" value="ECO:0007669"/>
    <property type="project" value="UniProtKB-ARBA"/>
</dbReference>
<dbReference type="InterPro" id="IPR052158">
    <property type="entry name" value="INH-QAR"/>
</dbReference>
<dbReference type="SUPFAM" id="SSF52317">
    <property type="entry name" value="Class I glutamine amidotransferase-like"/>
    <property type="match status" value="1"/>
</dbReference>
<dbReference type="SMART" id="SM00342">
    <property type="entry name" value="HTH_ARAC"/>
    <property type="match status" value="1"/>
</dbReference>
<dbReference type="AlphaFoldDB" id="A0A4D6X8L5"/>
<organism evidence="5 6">
    <name type="scientific">Pseudomonas putida</name>
    <name type="common">Arthrobacter siderocapsulatus</name>
    <dbReference type="NCBI Taxonomy" id="303"/>
    <lineage>
        <taxon>Bacteria</taxon>
        <taxon>Pseudomonadati</taxon>
        <taxon>Pseudomonadota</taxon>
        <taxon>Gammaproteobacteria</taxon>
        <taxon>Pseudomonadales</taxon>
        <taxon>Pseudomonadaceae</taxon>
        <taxon>Pseudomonas</taxon>
    </lineage>
</organism>
<proteinExistence type="predicted"/>
<dbReference type="GO" id="GO:0043565">
    <property type="term" value="F:sequence-specific DNA binding"/>
    <property type="evidence" value="ECO:0007669"/>
    <property type="project" value="InterPro"/>
</dbReference>
<evidence type="ECO:0000256" key="2">
    <source>
        <dbReference type="ARBA" id="ARBA00023125"/>
    </source>
</evidence>